<name>A0A5U7RS12_SALER</name>
<evidence type="ECO:0000256" key="2">
    <source>
        <dbReference type="PIRSR" id="PIRSR640198-2"/>
    </source>
</evidence>
<dbReference type="SUPFAM" id="SSF46785">
    <property type="entry name" value="Winged helix' DNA-binding domain"/>
    <property type="match status" value="1"/>
</dbReference>
<gene>
    <name evidence="4" type="ORF">B2O45_22860</name>
</gene>
<dbReference type="InterPro" id="IPR036597">
    <property type="entry name" value="Fido-like_dom_sf"/>
</dbReference>
<feature type="domain" description="Fido" evidence="3">
    <location>
        <begin position="192"/>
        <end position="347"/>
    </location>
</feature>
<dbReference type="InterPro" id="IPR040198">
    <property type="entry name" value="Fido_containing"/>
</dbReference>
<feature type="binding site" evidence="2">
    <location>
        <begin position="289"/>
        <end position="296"/>
    </location>
    <ligand>
        <name>ATP</name>
        <dbReference type="ChEBI" id="CHEBI:30616"/>
    </ligand>
</feature>
<organism evidence="4">
    <name type="scientific">Salmonella enterica</name>
    <name type="common">Salmonella choleraesuis</name>
    <dbReference type="NCBI Taxonomy" id="28901"/>
    <lineage>
        <taxon>Bacteria</taxon>
        <taxon>Pseudomonadati</taxon>
        <taxon>Pseudomonadota</taxon>
        <taxon>Gammaproteobacteria</taxon>
        <taxon>Enterobacterales</taxon>
        <taxon>Enterobacteriaceae</taxon>
        <taxon>Salmonella</taxon>
    </lineage>
</organism>
<dbReference type="SUPFAM" id="SSF140931">
    <property type="entry name" value="Fic-like"/>
    <property type="match status" value="1"/>
</dbReference>
<evidence type="ECO:0000313" key="4">
    <source>
        <dbReference type="EMBL" id="EBR5102981.1"/>
    </source>
</evidence>
<evidence type="ECO:0000259" key="3">
    <source>
        <dbReference type="PROSITE" id="PS51459"/>
    </source>
</evidence>
<keyword evidence="2" id="KW-0067">ATP-binding</keyword>
<comment type="caution">
    <text evidence="4">The sequence shown here is derived from an EMBL/GenBank/DDBJ whole genome shotgun (WGS) entry which is preliminary data.</text>
</comment>
<dbReference type="PROSITE" id="PS51459">
    <property type="entry name" value="FIDO"/>
    <property type="match status" value="1"/>
</dbReference>
<dbReference type="InterPro" id="IPR036390">
    <property type="entry name" value="WH_DNA-bd_sf"/>
</dbReference>
<dbReference type="Gene3D" id="1.10.3290.10">
    <property type="entry name" value="Fido-like domain"/>
    <property type="match status" value="1"/>
</dbReference>
<dbReference type="PANTHER" id="PTHR13504:SF38">
    <property type="entry name" value="FIDO DOMAIN-CONTAINING PROTEIN"/>
    <property type="match status" value="1"/>
</dbReference>
<sequence>MSKERIRQAPPESDLFEGLQNCARAIWGGSGVEHIVDAATLATPTDDKGRYLHWNDICNRTSNEEKALGYWSLIKQARKGALMPIFGLQGVITGKFSLLPIIQKTCSLIDRNCTEVAIKTLISSSGMEESIFSDFIDDESIASSQLEGAATTRKVALQILREGRNPKSEGDKMIIGNNRLMNLAWESRHDPMTKALLLLFHKTACSGIDDNTYKPGIFRTDNSVFVGDIEGNILHQPPDVSYLNSALDTFIEWINFNHEASTSTKRYLHPVVKACIMHFCTGYLHPFNDGNGRVARALFYWYLFRHGYDAFRYISVSRLLKEAPVQYVEAYLKTEKDRMDLTYFVEYQCRILERAINDTIKKVTDSVTAIRHFNVWLTTSGVARKLTTIQQYIIQLLVIEPGRSLTVRQLEEGAGISDGAARKNLEKMTDVGMVNRSGGGGNKPSLYTGKKSVEDIKKAIIKLTE</sequence>
<dbReference type="AlphaFoldDB" id="A0A5U7RS12"/>
<feature type="active site" evidence="1">
    <location>
        <position position="285"/>
    </location>
</feature>
<keyword evidence="2" id="KW-0547">Nucleotide-binding</keyword>
<accession>A0A5U7RS12</accession>
<dbReference type="Pfam" id="PF02661">
    <property type="entry name" value="Fic"/>
    <property type="match status" value="1"/>
</dbReference>
<dbReference type="PANTHER" id="PTHR13504">
    <property type="entry name" value="FIDO DOMAIN-CONTAINING PROTEIN DDB_G0283145"/>
    <property type="match status" value="1"/>
</dbReference>
<dbReference type="InterPro" id="IPR003812">
    <property type="entry name" value="Fido"/>
</dbReference>
<reference evidence="4" key="1">
    <citation type="submission" date="2018-07" db="EMBL/GenBank/DDBJ databases">
        <authorList>
            <consortium name="PulseNet: The National Subtyping Network for Foodborne Disease Surveillance"/>
            <person name="Tarr C.L."/>
            <person name="Trees E."/>
            <person name="Katz L.S."/>
            <person name="Carleton-Romer H.A."/>
            <person name="Stroika S."/>
            <person name="Kucerova Z."/>
            <person name="Roache K.F."/>
            <person name="Sabol A.L."/>
            <person name="Besser J."/>
            <person name="Gerner-Smidt P."/>
        </authorList>
    </citation>
    <scope>NUCLEOTIDE SEQUENCE</scope>
    <source>
        <strain evidence="4">PNUSAS007347</strain>
    </source>
</reference>
<evidence type="ECO:0000256" key="1">
    <source>
        <dbReference type="PIRSR" id="PIRSR640198-1"/>
    </source>
</evidence>
<proteinExistence type="predicted"/>
<feature type="binding site" evidence="2">
    <location>
        <begin position="226"/>
        <end position="235"/>
    </location>
    <ligand>
        <name>ATP</name>
        <dbReference type="ChEBI" id="CHEBI:30616"/>
    </ligand>
</feature>
<dbReference type="GO" id="GO:0005524">
    <property type="term" value="F:ATP binding"/>
    <property type="evidence" value="ECO:0007669"/>
    <property type="project" value="UniProtKB-KW"/>
</dbReference>
<dbReference type="EMBL" id="AAGSMQ010000026">
    <property type="protein sequence ID" value="EBR5102981.1"/>
    <property type="molecule type" value="Genomic_DNA"/>
</dbReference>
<protein>
    <submittedName>
        <fullName evidence="4">Fic family protein</fullName>
    </submittedName>
</protein>